<keyword evidence="4" id="KW-0812">Transmembrane</keyword>
<evidence type="ECO:0000256" key="4">
    <source>
        <dbReference type="SAM" id="Phobius"/>
    </source>
</evidence>
<dbReference type="SMART" id="SM00155">
    <property type="entry name" value="PLDc"/>
    <property type="match status" value="2"/>
</dbReference>
<proteinExistence type="inferred from homology"/>
<feature type="domain" description="PLD phosphodiesterase" evidence="5">
    <location>
        <begin position="415"/>
        <end position="441"/>
    </location>
</feature>
<evidence type="ECO:0000256" key="1">
    <source>
        <dbReference type="ARBA" id="ARBA00001968"/>
    </source>
</evidence>
<feature type="domain" description="PLD phosphodiesterase" evidence="5">
    <location>
        <begin position="202"/>
        <end position="229"/>
    </location>
</feature>
<feature type="transmembrane region" description="Helical" evidence="4">
    <location>
        <begin position="42"/>
        <end position="61"/>
    </location>
</feature>
<dbReference type="InterPro" id="IPR027806">
    <property type="entry name" value="HARBI1_dom"/>
</dbReference>
<sequence length="595" mass="66567">MTNRDDEYPLMIMEPGSTSKNDAFMLSSSRPPERSLGVSKRLIALVIFLGILTIVVVVLQFCFEAHLSEQKNASSCQKSTVVPNCTVTLVESIPEDVTFPNGSIVNPTIYSGWMELLEIAKKEIDIASFYWTMRGSDTNTTDPSTKQGEEVFASLEATAKRGVKIRIVQTPPSETFPSLDTIELQKKGLAEVRWLDMERLLGAGILHTKMWLVDGQHFFVGSANQDWRALTQVQELGFMTYNCSCLADDLGKIFDVYWLLAQKDAKVPDPWPKKYETSINADSPAKIKINGSYEGSIFFSSSPNALCPPGRAEDLATIIRIIDNAKEFVYVSVMDYFPTTLYSYPRTYWPDIDDALRRAAFDRKVRVRLLASEWENTRPDMKLYLRSLAALNTANGASVEVKLYKVPPYTIQIDYARVNHNKFMVTDRVAYVGTSNWSADYFLNTAGVGYVVNDTEAVSTADQMTLRANLQAVFERNWNSSYTTPGGRVSDKHLTENSGLLDYLTPGDVIFADRGFDIQESVGLYYSTIKIPAFTKGKNQLCGIEVEQTRRIANVRIHVGRVVGNIRKKYSILGAIQPIDFVIVGNGDVTTPDMS</sequence>
<organism evidence="6 7">
    <name type="scientific">Acropora cervicornis</name>
    <name type="common">Staghorn coral</name>
    <dbReference type="NCBI Taxonomy" id="6130"/>
    <lineage>
        <taxon>Eukaryota</taxon>
        <taxon>Metazoa</taxon>
        <taxon>Cnidaria</taxon>
        <taxon>Anthozoa</taxon>
        <taxon>Hexacorallia</taxon>
        <taxon>Scleractinia</taxon>
        <taxon>Astrocoeniina</taxon>
        <taxon>Acroporidae</taxon>
        <taxon>Acropora</taxon>
    </lineage>
</organism>
<comment type="caution">
    <text evidence="6">The sequence shown here is derived from an EMBL/GenBank/DDBJ whole genome shotgun (WGS) entry which is preliminary data.</text>
</comment>
<accession>A0AAD9PWN7</accession>
<dbReference type="PROSITE" id="PS50035">
    <property type="entry name" value="PLD"/>
    <property type="match status" value="2"/>
</dbReference>
<dbReference type="PANTHER" id="PTHR10185">
    <property type="entry name" value="PHOSPHOLIPASE D - RELATED"/>
    <property type="match status" value="1"/>
</dbReference>
<dbReference type="InterPro" id="IPR050874">
    <property type="entry name" value="Diverse_PLD-related"/>
</dbReference>
<dbReference type="Proteomes" id="UP001249851">
    <property type="component" value="Unassembled WGS sequence"/>
</dbReference>
<reference evidence="6" key="2">
    <citation type="journal article" date="2023" name="Science">
        <title>Genomic signatures of disease resistance in endangered staghorn corals.</title>
        <authorList>
            <person name="Vollmer S.V."/>
            <person name="Selwyn J.D."/>
            <person name="Despard B.A."/>
            <person name="Roesel C.L."/>
        </authorList>
    </citation>
    <scope>NUCLEOTIDE SEQUENCE</scope>
    <source>
        <strain evidence="6">K2</strain>
    </source>
</reference>
<keyword evidence="6" id="KW-0378">Hydrolase</keyword>
<dbReference type="Pfam" id="PF13359">
    <property type="entry name" value="DDE_Tnp_4"/>
    <property type="match status" value="1"/>
</dbReference>
<dbReference type="Gene3D" id="3.30.870.10">
    <property type="entry name" value="Endonuclease Chain A"/>
    <property type="match status" value="2"/>
</dbReference>
<comment type="similarity">
    <text evidence="2">Belongs to the phospholipase D family.</text>
</comment>
<evidence type="ECO:0000259" key="5">
    <source>
        <dbReference type="PROSITE" id="PS50035"/>
    </source>
</evidence>
<name>A0AAD9PWN7_ACRCE</name>
<dbReference type="EMBL" id="JARQWQ010000116">
    <property type="protein sequence ID" value="KAK2550030.1"/>
    <property type="molecule type" value="Genomic_DNA"/>
</dbReference>
<reference evidence="6" key="1">
    <citation type="journal article" date="2023" name="G3 (Bethesda)">
        <title>Whole genome assembly and annotation of the endangered Caribbean coral Acropora cervicornis.</title>
        <authorList>
            <person name="Selwyn J.D."/>
            <person name="Vollmer S.V."/>
        </authorList>
    </citation>
    <scope>NUCLEOTIDE SEQUENCE</scope>
    <source>
        <strain evidence="6">K2</strain>
    </source>
</reference>
<gene>
    <name evidence="6" type="ORF">P5673_029344</name>
</gene>
<keyword evidence="6" id="KW-0269">Exonuclease</keyword>
<keyword evidence="3" id="KW-0479">Metal-binding</keyword>
<evidence type="ECO:0000256" key="2">
    <source>
        <dbReference type="ARBA" id="ARBA00008664"/>
    </source>
</evidence>
<evidence type="ECO:0000256" key="3">
    <source>
        <dbReference type="ARBA" id="ARBA00022723"/>
    </source>
</evidence>
<keyword evidence="4" id="KW-0472">Membrane</keyword>
<keyword evidence="4" id="KW-1133">Transmembrane helix</keyword>
<dbReference type="GO" id="GO:0004527">
    <property type="term" value="F:exonuclease activity"/>
    <property type="evidence" value="ECO:0007669"/>
    <property type="project" value="UniProtKB-KW"/>
</dbReference>
<dbReference type="PANTHER" id="PTHR10185:SF17">
    <property type="entry name" value="GM01519P-RELATED"/>
    <property type="match status" value="1"/>
</dbReference>
<dbReference type="InterPro" id="IPR032803">
    <property type="entry name" value="PLDc_3"/>
</dbReference>
<protein>
    <submittedName>
        <fullName evidence="6">5'-3' exonuclease PLD3</fullName>
    </submittedName>
</protein>
<evidence type="ECO:0000313" key="7">
    <source>
        <dbReference type="Proteomes" id="UP001249851"/>
    </source>
</evidence>
<keyword evidence="6" id="KW-0540">Nuclease</keyword>
<dbReference type="SUPFAM" id="SSF56024">
    <property type="entry name" value="Phospholipase D/nuclease"/>
    <property type="match status" value="2"/>
</dbReference>
<keyword evidence="7" id="KW-1185">Reference proteome</keyword>
<dbReference type="CDD" id="cd09107">
    <property type="entry name" value="PLDc_vPLD3_4_5_like_2"/>
    <property type="match status" value="1"/>
</dbReference>
<dbReference type="InterPro" id="IPR001736">
    <property type="entry name" value="PLipase_D/transphosphatidylase"/>
</dbReference>
<dbReference type="CDD" id="cd09106">
    <property type="entry name" value="PLDc_vPLD3_4_5_like_1"/>
    <property type="match status" value="1"/>
</dbReference>
<dbReference type="Pfam" id="PF00614">
    <property type="entry name" value="PLDc"/>
    <property type="match status" value="1"/>
</dbReference>
<dbReference type="GO" id="GO:0046872">
    <property type="term" value="F:metal ion binding"/>
    <property type="evidence" value="ECO:0007669"/>
    <property type="project" value="UniProtKB-KW"/>
</dbReference>
<evidence type="ECO:0000313" key="6">
    <source>
        <dbReference type="EMBL" id="KAK2550030.1"/>
    </source>
</evidence>
<dbReference type="Pfam" id="PF13918">
    <property type="entry name" value="PLDc_3"/>
    <property type="match status" value="1"/>
</dbReference>
<dbReference type="AlphaFoldDB" id="A0AAD9PWN7"/>
<comment type="cofactor">
    <cofactor evidence="1">
        <name>a divalent metal cation</name>
        <dbReference type="ChEBI" id="CHEBI:60240"/>
    </cofactor>
</comment>